<organism evidence="1 2">
    <name type="scientific">Dreissena polymorpha</name>
    <name type="common">Zebra mussel</name>
    <name type="synonym">Mytilus polymorpha</name>
    <dbReference type="NCBI Taxonomy" id="45954"/>
    <lineage>
        <taxon>Eukaryota</taxon>
        <taxon>Metazoa</taxon>
        <taxon>Spiralia</taxon>
        <taxon>Lophotrochozoa</taxon>
        <taxon>Mollusca</taxon>
        <taxon>Bivalvia</taxon>
        <taxon>Autobranchia</taxon>
        <taxon>Heteroconchia</taxon>
        <taxon>Euheterodonta</taxon>
        <taxon>Imparidentia</taxon>
        <taxon>Neoheterodontei</taxon>
        <taxon>Myida</taxon>
        <taxon>Dreissenoidea</taxon>
        <taxon>Dreissenidae</taxon>
        <taxon>Dreissena</taxon>
    </lineage>
</organism>
<evidence type="ECO:0000313" key="2">
    <source>
        <dbReference type="Proteomes" id="UP000828390"/>
    </source>
</evidence>
<proteinExistence type="predicted"/>
<keyword evidence="2" id="KW-1185">Reference proteome</keyword>
<protein>
    <submittedName>
        <fullName evidence="1">Uncharacterized protein</fullName>
    </submittedName>
</protein>
<reference evidence="1" key="2">
    <citation type="submission" date="2020-11" db="EMBL/GenBank/DDBJ databases">
        <authorList>
            <person name="McCartney M.A."/>
            <person name="Auch B."/>
            <person name="Kono T."/>
            <person name="Mallez S."/>
            <person name="Becker A."/>
            <person name="Gohl D.M."/>
            <person name="Silverstein K.A.T."/>
            <person name="Koren S."/>
            <person name="Bechman K.B."/>
            <person name="Herman A."/>
            <person name="Abrahante J.E."/>
            <person name="Garbe J."/>
        </authorList>
    </citation>
    <scope>NUCLEOTIDE SEQUENCE</scope>
    <source>
        <strain evidence="1">Duluth1</strain>
        <tissue evidence="1">Whole animal</tissue>
    </source>
</reference>
<dbReference type="EMBL" id="JAIWYP010000005">
    <property type="protein sequence ID" value="KAH3822924.1"/>
    <property type="molecule type" value="Genomic_DNA"/>
</dbReference>
<sequence>MHNNHIPQTIHNNLQITITGPGTHMSGVCVSVICVCSGSYSPGDDGMWVVLSVLYISSVRDAPRDPHLIITIR</sequence>
<accession>A0A9D4GT44</accession>
<reference evidence="1" key="1">
    <citation type="journal article" date="2019" name="bioRxiv">
        <title>The Genome of the Zebra Mussel, Dreissena polymorpha: A Resource for Invasive Species Research.</title>
        <authorList>
            <person name="McCartney M.A."/>
            <person name="Auch B."/>
            <person name="Kono T."/>
            <person name="Mallez S."/>
            <person name="Zhang Y."/>
            <person name="Obille A."/>
            <person name="Becker A."/>
            <person name="Abrahante J.E."/>
            <person name="Garbe J."/>
            <person name="Badalamenti J.P."/>
            <person name="Herman A."/>
            <person name="Mangelson H."/>
            <person name="Liachko I."/>
            <person name="Sullivan S."/>
            <person name="Sone E.D."/>
            <person name="Koren S."/>
            <person name="Silverstein K.A.T."/>
            <person name="Beckman K.B."/>
            <person name="Gohl D.M."/>
        </authorList>
    </citation>
    <scope>NUCLEOTIDE SEQUENCE</scope>
    <source>
        <strain evidence="1">Duluth1</strain>
        <tissue evidence="1">Whole animal</tissue>
    </source>
</reference>
<gene>
    <name evidence="1" type="ORF">DPMN_124718</name>
</gene>
<evidence type="ECO:0000313" key="1">
    <source>
        <dbReference type="EMBL" id="KAH3822924.1"/>
    </source>
</evidence>
<dbReference type="Proteomes" id="UP000828390">
    <property type="component" value="Unassembled WGS sequence"/>
</dbReference>
<comment type="caution">
    <text evidence="1">The sequence shown here is derived from an EMBL/GenBank/DDBJ whole genome shotgun (WGS) entry which is preliminary data.</text>
</comment>
<name>A0A9D4GT44_DREPO</name>
<dbReference type="AlphaFoldDB" id="A0A9D4GT44"/>